<sequence>MFARPVVFLYAFFALVVLAAATPNPENAKRWGSPPATTTTVTVTAPASTPTSVSTCSTGGAQCCNSVTSTSDPATSVLLGLLGIVVQGIGATVGLDCSPINVVGVSGGTCDQQAVCCQDNSNSLVSIGCLPIQL</sequence>
<reference evidence="7 8" key="1">
    <citation type="journal article" date="2012" name="BMC Genomics">
        <title>Comparative genomics of the white-rot fungi, Phanerochaete carnosa and P. chrysosporium, to elucidate the genetic basis of the distinct wood types they colonize.</title>
        <authorList>
            <person name="Suzuki H."/>
            <person name="MacDonald J."/>
            <person name="Syed K."/>
            <person name="Salamov A."/>
            <person name="Hori C."/>
            <person name="Aerts A."/>
            <person name="Henrissat B."/>
            <person name="Wiebenga A."/>
            <person name="vanKuyk P.A."/>
            <person name="Barry K."/>
            <person name="Lindquist E."/>
            <person name="LaButti K."/>
            <person name="Lapidus A."/>
            <person name="Lucas S."/>
            <person name="Coutinho P."/>
            <person name="Gong Y."/>
            <person name="Samejima M."/>
            <person name="Mahadevan R."/>
            <person name="Abou-Zaid M."/>
            <person name="de Vries R.P."/>
            <person name="Igarashi K."/>
            <person name="Yadav J.S."/>
            <person name="Grigoriev I.V."/>
            <person name="Master E.R."/>
        </authorList>
    </citation>
    <scope>NUCLEOTIDE SEQUENCE [LARGE SCALE GENOMIC DNA]</scope>
    <source>
        <strain evidence="7 8">HHB-10118-sp</strain>
    </source>
</reference>
<keyword evidence="8" id="KW-1185">Reference proteome</keyword>
<dbReference type="Pfam" id="PF01185">
    <property type="entry name" value="Hydrophobin"/>
    <property type="match status" value="1"/>
</dbReference>
<feature type="chain" id="PRO_5013987691" description="Hydrophobin" evidence="6">
    <location>
        <begin position="22"/>
        <end position="134"/>
    </location>
</feature>
<dbReference type="HOGENOM" id="CLU_105134_1_2_1"/>
<dbReference type="InterPro" id="IPR001338">
    <property type="entry name" value="Class_I_Hydrophobin"/>
</dbReference>
<protein>
    <recommendedName>
        <fullName evidence="6">Hydrophobin</fullName>
    </recommendedName>
</protein>
<dbReference type="RefSeq" id="XP_007396844.1">
    <property type="nucleotide sequence ID" value="XM_007396782.1"/>
</dbReference>
<evidence type="ECO:0000256" key="4">
    <source>
        <dbReference type="ARBA" id="ARBA00022525"/>
    </source>
</evidence>
<dbReference type="GO" id="GO:0005199">
    <property type="term" value="F:structural constituent of cell wall"/>
    <property type="evidence" value="ECO:0007669"/>
    <property type="project" value="InterPro"/>
</dbReference>
<accession>K5VRK8</accession>
<comment type="subcellular location">
    <subcellularLocation>
        <location evidence="1 6">Secreted</location>
        <location evidence="1 6">Cell wall</location>
    </subcellularLocation>
</comment>
<feature type="signal peptide" evidence="6">
    <location>
        <begin position="1"/>
        <end position="21"/>
    </location>
</feature>
<keyword evidence="3 6" id="KW-0134">Cell wall</keyword>
<organism evidence="7 8">
    <name type="scientific">Phanerochaete carnosa (strain HHB-10118-sp)</name>
    <name type="common">White-rot fungus</name>
    <name type="synonym">Peniophora carnosa</name>
    <dbReference type="NCBI Taxonomy" id="650164"/>
    <lineage>
        <taxon>Eukaryota</taxon>
        <taxon>Fungi</taxon>
        <taxon>Dikarya</taxon>
        <taxon>Basidiomycota</taxon>
        <taxon>Agaricomycotina</taxon>
        <taxon>Agaricomycetes</taxon>
        <taxon>Polyporales</taxon>
        <taxon>Phanerochaetaceae</taxon>
        <taxon>Phanerochaete</taxon>
    </lineage>
</organism>
<evidence type="ECO:0000313" key="7">
    <source>
        <dbReference type="EMBL" id="EKM54143.1"/>
    </source>
</evidence>
<keyword evidence="5 6" id="KW-1015">Disulfide bond</keyword>
<gene>
    <name evidence="7" type="ORF">PHACADRAFT_97873</name>
</gene>
<evidence type="ECO:0000256" key="5">
    <source>
        <dbReference type="ARBA" id="ARBA00023157"/>
    </source>
</evidence>
<dbReference type="OrthoDB" id="4225815at2759"/>
<dbReference type="GO" id="GO:0009277">
    <property type="term" value="C:fungal-type cell wall"/>
    <property type="evidence" value="ECO:0007669"/>
    <property type="project" value="InterPro"/>
</dbReference>
<dbReference type="AlphaFoldDB" id="K5VRK8"/>
<dbReference type="SMART" id="SM00075">
    <property type="entry name" value="HYDRO"/>
    <property type="match status" value="1"/>
</dbReference>
<evidence type="ECO:0000256" key="1">
    <source>
        <dbReference type="ARBA" id="ARBA00004191"/>
    </source>
</evidence>
<keyword evidence="4 6" id="KW-0964">Secreted</keyword>
<dbReference type="CDD" id="cd23507">
    <property type="entry name" value="hydrophobin_I"/>
    <property type="match status" value="1"/>
</dbReference>
<keyword evidence="6" id="KW-0732">Signal</keyword>
<dbReference type="KEGG" id="pco:PHACADRAFT_97873"/>
<dbReference type="Proteomes" id="UP000008370">
    <property type="component" value="Unassembled WGS sequence"/>
</dbReference>
<evidence type="ECO:0000256" key="2">
    <source>
        <dbReference type="ARBA" id="ARBA00010446"/>
    </source>
</evidence>
<comment type="similarity">
    <text evidence="2 6">Belongs to the fungal hydrophobin family.</text>
</comment>
<evidence type="ECO:0000256" key="6">
    <source>
        <dbReference type="RuleBase" id="RU365009"/>
    </source>
</evidence>
<proteinExistence type="inferred from homology"/>
<dbReference type="InParanoid" id="K5VRK8"/>
<dbReference type="EMBL" id="JH930473">
    <property type="protein sequence ID" value="EKM54143.1"/>
    <property type="molecule type" value="Genomic_DNA"/>
</dbReference>
<dbReference type="GeneID" id="18920994"/>
<name>K5VRK8_PHACS</name>
<evidence type="ECO:0000313" key="8">
    <source>
        <dbReference type="Proteomes" id="UP000008370"/>
    </source>
</evidence>
<dbReference type="STRING" id="650164.K5VRK8"/>
<evidence type="ECO:0000256" key="3">
    <source>
        <dbReference type="ARBA" id="ARBA00022512"/>
    </source>
</evidence>